<keyword evidence="4" id="KW-1185">Reference proteome</keyword>
<dbReference type="AlphaFoldDB" id="A0A285IQM5"/>
<feature type="transmembrane region" description="Helical" evidence="1">
    <location>
        <begin position="115"/>
        <end position="140"/>
    </location>
</feature>
<protein>
    <submittedName>
        <fullName evidence="3">Uncharacterized protein</fullName>
    </submittedName>
</protein>
<accession>A0A285IQM5</accession>
<feature type="chain" id="PRO_5039243560" evidence="2">
    <location>
        <begin position="24"/>
        <end position="179"/>
    </location>
</feature>
<feature type="signal peptide" evidence="2">
    <location>
        <begin position="1"/>
        <end position="23"/>
    </location>
</feature>
<keyword evidence="1" id="KW-0472">Membrane</keyword>
<feature type="transmembrane region" description="Helical" evidence="1">
    <location>
        <begin position="69"/>
        <end position="94"/>
    </location>
</feature>
<name>A0A285IQM5_9ACTN</name>
<evidence type="ECO:0000313" key="3">
    <source>
        <dbReference type="EMBL" id="SNY49997.1"/>
    </source>
</evidence>
<keyword evidence="2" id="KW-0732">Signal</keyword>
<reference evidence="3 4" key="1">
    <citation type="submission" date="2017-09" db="EMBL/GenBank/DDBJ databases">
        <authorList>
            <person name="Ehlers B."/>
            <person name="Leendertz F.H."/>
        </authorList>
    </citation>
    <scope>NUCLEOTIDE SEQUENCE [LARGE SCALE GENOMIC DNA]</scope>
    <source>
        <strain evidence="3 4">CGMCC 4.6857</strain>
    </source>
</reference>
<dbReference type="EMBL" id="OBDY01000010">
    <property type="protein sequence ID" value="SNY49997.1"/>
    <property type="molecule type" value="Genomic_DNA"/>
</dbReference>
<evidence type="ECO:0000256" key="1">
    <source>
        <dbReference type="SAM" id="Phobius"/>
    </source>
</evidence>
<sequence>MSSAGRSSAYCLVLLPLSAAAIAAALAGRPGKAAGWWQVLRERLLGAEGGRIQGPTPAPRRSAVAGHAALSALLGAAALVPLGLEVLTVLRGLLYGLVDHGPYDHSWGGPTLAGAWLAHFAIGIPIIVAAALALTGIAAVHQRLTAALAGRPRAPWVVPVALLAPLPAIAFFIAWLHQI</sequence>
<evidence type="ECO:0000313" key="4">
    <source>
        <dbReference type="Proteomes" id="UP000219612"/>
    </source>
</evidence>
<dbReference type="Proteomes" id="UP000219612">
    <property type="component" value="Unassembled WGS sequence"/>
</dbReference>
<feature type="transmembrane region" description="Helical" evidence="1">
    <location>
        <begin position="156"/>
        <end position="176"/>
    </location>
</feature>
<organism evidence="3 4">
    <name type="scientific">Paractinoplanes atraurantiacus</name>
    <dbReference type="NCBI Taxonomy" id="1036182"/>
    <lineage>
        <taxon>Bacteria</taxon>
        <taxon>Bacillati</taxon>
        <taxon>Actinomycetota</taxon>
        <taxon>Actinomycetes</taxon>
        <taxon>Micromonosporales</taxon>
        <taxon>Micromonosporaceae</taxon>
        <taxon>Paractinoplanes</taxon>
    </lineage>
</organism>
<evidence type="ECO:0000256" key="2">
    <source>
        <dbReference type="SAM" id="SignalP"/>
    </source>
</evidence>
<gene>
    <name evidence="3" type="ORF">SAMN05421748_110187</name>
</gene>
<proteinExistence type="predicted"/>
<keyword evidence="1" id="KW-1133">Transmembrane helix</keyword>
<keyword evidence="1" id="KW-0812">Transmembrane</keyword>